<evidence type="ECO:0000313" key="2">
    <source>
        <dbReference type="EMBL" id="EDP11088.1"/>
    </source>
</evidence>
<evidence type="ECO:0008006" key="4">
    <source>
        <dbReference type="Google" id="ProtNLM"/>
    </source>
</evidence>
<feature type="signal peptide" evidence="1">
    <location>
        <begin position="1"/>
        <end position="22"/>
    </location>
</feature>
<dbReference type="eggNOG" id="ENOG5033DF3">
    <property type="taxonomic scope" value="Bacteria"/>
</dbReference>
<dbReference type="AlphaFoldDB" id="A8RB70"/>
<keyword evidence="1" id="KW-0732">Signal</keyword>
<evidence type="ECO:0000313" key="3">
    <source>
        <dbReference type="Proteomes" id="UP000004090"/>
    </source>
</evidence>
<feature type="chain" id="PRO_5002728561" description="Lipoprotein" evidence="1">
    <location>
        <begin position="23"/>
        <end position="228"/>
    </location>
</feature>
<dbReference type="HOGENOM" id="CLU_1213310_0_0_9"/>
<gene>
    <name evidence="2" type="ORF">EUBDOL_01007</name>
</gene>
<accession>A8RB70</accession>
<evidence type="ECO:0000256" key="1">
    <source>
        <dbReference type="SAM" id="SignalP"/>
    </source>
</evidence>
<reference evidence="2 3" key="1">
    <citation type="submission" date="2007-09" db="EMBL/GenBank/DDBJ databases">
        <title>Draft genome sequence of Eubacterium dolichum (DSM 3991).</title>
        <authorList>
            <person name="Sudarsanam P."/>
            <person name="Ley R."/>
            <person name="Guruge J."/>
            <person name="Turnbaugh P.J."/>
            <person name="Mahowald M."/>
            <person name="Liep D."/>
            <person name="Gordon J."/>
        </authorList>
    </citation>
    <scope>NUCLEOTIDE SEQUENCE [LARGE SCALE GENOMIC DNA]</scope>
    <source>
        <strain evidence="2 3">DSM 3991</strain>
    </source>
</reference>
<dbReference type="Proteomes" id="UP000004090">
    <property type="component" value="Unassembled WGS sequence"/>
</dbReference>
<protein>
    <recommendedName>
        <fullName evidence="4">Lipoprotein</fullName>
    </recommendedName>
</protein>
<proteinExistence type="predicted"/>
<dbReference type="EMBL" id="ABAW02000019">
    <property type="protein sequence ID" value="EDP11088.1"/>
    <property type="molecule type" value="Genomic_DNA"/>
</dbReference>
<dbReference type="STRING" id="428127.EUBDOL_01007"/>
<organism evidence="2 3">
    <name type="scientific">Amedibacillus dolichus DSM 3991</name>
    <dbReference type="NCBI Taxonomy" id="428127"/>
    <lineage>
        <taxon>Bacteria</taxon>
        <taxon>Bacillati</taxon>
        <taxon>Bacillota</taxon>
        <taxon>Erysipelotrichia</taxon>
        <taxon>Erysipelotrichales</taxon>
        <taxon>Erysipelotrichaceae</taxon>
        <taxon>Amedibacillus</taxon>
    </lineage>
</organism>
<name>A8RB70_9FIRM</name>
<comment type="caution">
    <text evidence="2">The sequence shown here is derived from an EMBL/GenBank/DDBJ whole genome shotgun (WGS) entry which is preliminary data.</text>
</comment>
<sequence length="228" mass="25925">MKMKKAFVSVVAVFCLVGCSQAAVDDEQFYAYTDKISSEQIQKVEVSAEFVYEYTPEYMQSISDSRVIGRIDTIRDADMKYNDVVGYTYGRLTVLHVLSGNLSVEEEIEYAKPGGVIEYSKWNAAQPQADQEKRAYLLDKNNEQAPAYVDILLENDIHVEAGKSYLIYLKFSDDMNRYEVIGLGNGLREVIGLDRNTQDISSLEKLKIKNNTTNINEDLAAYRNEHIK</sequence>
<reference evidence="2 3" key="2">
    <citation type="submission" date="2007-09" db="EMBL/GenBank/DDBJ databases">
        <authorList>
            <person name="Fulton L."/>
            <person name="Clifton S."/>
            <person name="Fulton B."/>
            <person name="Xu J."/>
            <person name="Minx P."/>
            <person name="Pepin K.H."/>
            <person name="Johnson M."/>
            <person name="Thiruvilangam P."/>
            <person name="Bhonagiri V."/>
            <person name="Nash W.E."/>
            <person name="Mardis E.R."/>
            <person name="Wilson R.K."/>
        </authorList>
    </citation>
    <scope>NUCLEOTIDE SEQUENCE [LARGE SCALE GENOMIC DNA]</scope>
    <source>
        <strain evidence="2 3">DSM 3991</strain>
    </source>
</reference>